<dbReference type="GO" id="GO:0005436">
    <property type="term" value="F:sodium:phosphate symporter activity"/>
    <property type="evidence" value="ECO:0007669"/>
    <property type="project" value="InterPro"/>
</dbReference>
<keyword evidence="2" id="KW-1003">Cell membrane</keyword>
<evidence type="ECO:0000256" key="5">
    <source>
        <dbReference type="ARBA" id="ARBA00023136"/>
    </source>
</evidence>
<dbReference type="InterPro" id="IPR003841">
    <property type="entry name" value="Na/Pi_transpt"/>
</dbReference>
<feature type="domain" description="PhoU" evidence="7">
    <location>
        <begin position="343"/>
        <end position="422"/>
    </location>
</feature>
<comment type="subcellular location">
    <subcellularLocation>
        <location evidence="1">Cell membrane</location>
        <topology evidence="1">Multi-pass membrane protein</topology>
    </subcellularLocation>
</comment>
<evidence type="ECO:0000256" key="2">
    <source>
        <dbReference type="ARBA" id="ARBA00022475"/>
    </source>
</evidence>
<feature type="transmembrane region" description="Helical" evidence="6">
    <location>
        <begin position="249"/>
        <end position="267"/>
    </location>
</feature>
<dbReference type="InterPro" id="IPR004633">
    <property type="entry name" value="NaPi_cotrn-rel/YqeW-like"/>
</dbReference>
<dbReference type="KEGG" id="barh:WN72_24965"/>
<dbReference type="NCBIfam" id="NF037997">
    <property type="entry name" value="Na_Pi_symport"/>
    <property type="match status" value="1"/>
</dbReference>
<feature type="transmembrane region" description="Helical" evidence="6">
    <location>
        <begin position="132"/>
        <end position="153"/>
    </location>
</feature>
<dbReference type="EMBL" id="CP030050">
    <property type="protein sequence ID" value="QOZ69210.1"/>
    <property type="molecule type" value="Genomic_DNA"/>
</dbReference>
<dbReference type="Gene3D" id="1.20.58.220">
    <property type="entry name" value="Phosphate transport system protein phou homolog 2, domain 2"/>
    <property type="match status" value="1"/>
</dbReference>
<evidence type="ECO:0000313" key="8">
    <source>
        <dbReference type="EMBL" id="QOZ69210.1"/>
    </source>
</evidence>
<dbReference type="Pfam" id="PF01895">
    <property type="entry name" value="PhoU"/>
    <property type="match status" value="1"/>
</dbReference>
<dbReference type="InterPro" id="IPR038078">
    <property type="entry name" value="PhoU-like_sf"/>
</dbReference>
<dbReference type="GO" id="GO:0044341">
    <property type="term" value="P:sodium-dependent phosphate transport"/>
    <property type="evidence" value="ECO:0007669"/>
    <property type="project" value="InterPro"/>
</dbReference>
<dbReference type="NCBIfam" id="TIGR00704">
    <property type="entry name" value="NaPi_cotrn_rel"/>
    <property type="match status" value="1"/>
</dbReference>
<accession>A0AAE7NTG4</accession>
<feature type="transmembrane region" description="Helical" evidence="6">
    <location>
        <begin position="6"/>
        <end position="28"/>
    </location>
</feature>
<dbReference type="Pfam" id="PF02690">
    <property type="entry name" value="Na_Pi_cotrans"/>
    <property type="match status" value="2"/>
</dbReference>
<feature type="transmembrane region" description="Helical" evidence="6">
    <location>
        <begin position="75"/>
        <end position="94"/>
    </location>
</feature>
<dbReference type="PANTHER" id="PTHR10010:SF46">
    <property type="entry name" value="SODIUM-DEPENDENT PHOSPHATE TRANSPORT PROTEIN 2B"/>
    <property type="match status" value="1"/>
</dbReference>
<feature type="transmembrane region" description="Helical" evidence="6">
    <location>
        <begin position="174"/>
        <end position="198"/>
    </location>
</feature>
<evidence type="ECO:0000256" key="1">
    <source>
        <dbReference type="ARBA" id="ARBA00004651"/>
    </source>
</evidence>
<keyword evidence="3 6" id="KW-0812">Transmembrane</keyword>
<dbReference type="InterPro" id="IPR026022">
    <property type="entry name" value="PhoU_dom"/>
</dbReference>
<keyword evidence="4 6" id="KW-1133">Transmembrane helix</keyword>
<dbReference type="GO" id="GO:0005886">
    <property type="term" value="C:plasma membrane"/>
    <property type="evidence" value="ECO:0007669"/>
    <property type="project" value="UniProtKB-SubCell"/>
</dbReference>
<feature type="transmembrane region" description="Helical" evidence="6">
    <location>
        <begin position="279"/>
        <end position="297"/>
    </location>
</feature>
<evidence type="ECO:0000256" key="4">
    <source>
        <dbReference type="ARBA" id="ARBA00022989"/>
    </source>
</evidence>
<evidence type="ECO:0000313" key="9">
    <source>
        <dbReference type="Proteomes" id="UP000594015"/>
    </source>
</evidence>
<feature type="transmembrane region" description="Helical" evidence="6">
    <location>
        <begin position="101"/>
        <end position="120"/>
    </location>
</feature>
<proteinExistence type="predicted"/>
<dbReference type="AlphaFoldDB" id="A0AAE7NTG4"/>
<evidence type="ECO:0000256" key="6">
    <source>
        <dbReference type="SAM" id="Phobius"/>
    </source>
</evidence>
<dbReference type="Proteomes" id="UP000594015">
    <property type="component" value="Chromosome"/>
</dbReference>
<gene>
    <name evidence="8" type="ORF">WN72_24965</name>
</gene>
<evidence type="ECO:0000259" key="7">
    <source>
        <dbReference type="Pfam" id="PF01895"/>
    </source>
</evidence>
<evidence type="ECO:0000256" key="3">
    <source>
        <dbReference type="ARBA" id="ARBA00022692"/>
    </source>
</evidence>
<keyword evidence="5 6" id="KW-0472">Membrane</keyword>
<organism evidence="8 9">
    <name type="scientific">Bradyrhizobium arachidis</name>
    <dbReference type="NCBI Taxonomy" id="858423"/>
    <lineage>
        <taxon>Bacteria</taxon>
        <taxon>Pseudomonadati</taxon>
        <taxon>Pseudomonadota</taxon>
        <taxon>Alphaproteobacteria</taxon>
        <taxon>Hyphomicrobiales</taxon>
        <taxon>Nitrobacteraceae</taxon>
        <taxon>Bradyrhizobium</taxon>
    </lineage>
</organism>
<name>A0AAE7NTG4_9BRAD</name>
<dbReference type="SUPFAM" id="SSF109755">
    <property type="entry name" value="PhoU-like"/>
    <property type="match status" value="1"/>
</dbReference>
<sequence>MGTLVLLDLMGGVALLLWGLHMVHSGILRAFGPDLRRLLGKALGNRFKAFAAGLGLTALLQSSTATALITSSFAAEGLVSLAAALAIMLGANVGTTLIVQVLSFNIAAAAPVLFVLGLVAFRSGPRSRIKDIGRVCIGLGLMLLSLHILLDTLAPAENAPGMRIMMSAITGDPVLCIVIAALITWAVHSSVASVLLIMSLAYSQFITPDAALALVLGANLGSAINPVFEGARRDDPASYRLPVGNLVNRIAGIALVLPFLNVIAGYMHAWQPDLAKMTAAFHIAFNAGTAVIFIGLLDTMSRALTRLLPDRIQEADPARPRYLDESALETPSLALADAARETLRMGDLVEVMLRKVMTAMMTGDRALVDQVTKTDNAVDGLDEAIKLYVTKLTRGSLDESEGRRAMEIISFAINLEHIGDIIDKNLSELATKKIKRRLQFSAEGAEELAAFHKRTMDSLRIAFGVFMSGDANEARKLLVEKTTLRNTELAAVERHLDRLREGRPETIETTSLHLDVLRDLRRIHSHICSVAYPVLEAAGEPYRRTETEATALPASGAASALPR</sequence>
<dbReference type="PANTHER" id="PTHR10010">
    <property type="entry name" value="SOLUTE CARRIER FAMILY 34 SODIUM PHOSPHATE , MEMBER 2-RELATED"/>
    <property type="match status" value="1"/>
</dbReference>
<dbReference type="RefSeq" id="WP_092217221.1">
    <property type="nucleotide sequence ID" value="NZ_CP030050.1"/>
</dbReference>
<reference evidence="8 9" key="1">
    <citation type="submission" date="2018-06" db="EMBL/GenBank/DDBJ databases">
        <title>Comparative genomics of Bradyrhizobium nodulating Arachidis hypogaea.</title>
        <authorList>
            <person name="Li Y."/>
        </authorList>
    </citation>
    <scope>NUCLEOTIDE SEQUENCE [LARGE SCALE GENOMIC DNA]</scope>
    <source>
        <strain evidence="8 9">CCBAU 051107</strain>
    </source>
</reference>
<protein>
    <submittedName>
        <fullName evidence="8">Na/Pi cotransporter family protein</fullName>
    </submittedName>
</protein>